<dbReference type="EMBL" id="LR031879">
    <property type="protein sequence ID" value="VDD54577.1"/>
    <property type="molecule type" value="Genomic_DNA"/>
</dbReference>
<sequence length="62" mass="7015">MMLSNTDTKLPVMDITTAYNEETRNIHILWKSTQSQAGHVLPKCRDTTFCVSVFDSLAMHAD</sequence>
<gene>
    <name evidence="1" type="ORF">BOLC8T47806H</name>
</gene>
<name>A0A3P6FA05_BRAOL</name>
<dbReference type="AlphaFoldDB" id="A0A3P6FA05"/>
<evidence type="ECO:0000313" key="1">
    <source>
        <dbReference type="EMBL" id="VDD54577.1"/>
    </source>
</evidence>
<reference evidence="1" key="1">
    <citation type="submission" date="2018-11" db="EMBL/GenBank/DDBJ databases">
        <authorList>
            <consortium name="Genoscope - CEA"/>
            <person name="William W."/>
        </authorList>
    </citation>
    <scope>NUCLEOTIDE SEQUENCE</scope>
</reference>
<proteinExistence type="predicted"/>
<organism evidence="1">
    <name type="scientific">Brassica oleracea</name>
    <name type="common">Wild cabbage</name>
    <dbReference type="NCBI Taxonomy" id="3712"/>
    <lineage>
        <taxon>Eukaryota</taxon>
        <taxon>Viridiplantae</taxon>
        <taxon>Streptophyta</taxon>
        <taxon>Embryophyta</taxon>
        <taxon>Tracheophyta</taxon>
        <taxon>Spermatophyta</taxon>
        <taxon>Magnoliopsida</taxon>
        <taxon>eudicotyledons</taxon>
        <taxon>Gunneridae</taxon>
        <taxon>Pentapetalae</taxon>
        <taxon>rosids</taxon>
        <taxon>malvids</taxon>
        <taxon>Brassicales</taxon>
        <taxon>Brassicaceae</taxon>
        <taxon>Brassiceae</taxon>
        <taxon>Brassica</taxon>
    </lineage>
</organism>
<accession>A0A3P6FA05</accession>
<protein>
    <submittedName>
        <fullName evidence="1">Uncharacterized protein</fullName>
    </submittedName>
</protein>